<comment type="caution">
    <text evidence="5">The sequence shown here is derived from an EMBL/GenBank/DDBJ whole genome shotgun (WGS) entry which is preliminary data.</text>
</comment>
<dbReference type="PANTHER" id="PTHR43213">
    <property type="entry name" value="BIFUNCTIONAL DTTP/UTP PYROPHOSPHATASE/METHYLTRANSFERASE PROTEIN-RELATED"/>
    <property type="match status" value="1"/>
</dbReference>
<comment type="function">
    <text evidence="4">Nucleoside triphosphate pyrophosphatase. May have a dual role in cell division arrest and in preventing the incorporation of modified nucleotides into cellular nucleic acids.</text>
</comment>
<dbReference type="EMBL" id="JAUSWJ010000001">
    <property type="protein sequence ID" value="MDQ0517022.1"/>
    <property type="molecule type" value="Genomic_DNA"/>
</dbReference>
<dbReference type="RefSeq" id="WP_266278828.1">
    <property type="nucleotide sequence ID" value="NZ_JAPKNF010000001.1"/>
</dbReference>
<evidence type="ECO:0000256" key="3">
    <source>
        <dbReference type="ARBA" id="ARBA00023080"/>
    </source>
</evidence>
<dbReference type="PIRSF" id="PIRSF006305">
    <property type="entry name" value="Maf"/>
    <property type="match status" value="1"/>
</dbReference>
<proteinExistence type="inferred from homology"/>
<dbReference type="InterPro" id="IPR003697">
    <property type="entry name" value="Maf-like"/>
</dbReference>
<accession>A0ABU0M7X0</accession>
<gene>
    <name evidence="5" type="ORF">QO015_002635</name>
</gene>
<comment type="cofactor">
    <cofactor evidence="1 4">
        <name>a divalent metal cation</name>
        <dbReference type="ChEBI" id="CHEBI:60240"/>
    </cofactor>
</comment>
<evidence type="ECO:0000313" key="6">
    <source>
        <dbReference type="Proteomes" id="UP001223743"/>
    </source>
</evidence>
<comment type="catalytic activity">
    <reaction evidence="4">
        <text>a ribonucleoside 5'-triphosphate + H2O = a ribonucleoside 5'-phosphate + diphosphate + H(+)</text>
        <dbReference type="Rhea" id="RHEA:23996"/>
        <dbReference type="ChEBI" id="CHEBI:15377"/>
        <dbReference type="ChEBI" id="CHEBI:15378"/>
        <dbReference type="ChEBI" id="CHEBI:33019"/>
        <dbReference type="ChEBI" id="CHEBI:58043"/>
        <dbReference type="ChEBI" id="CHEBI:61557"/>
        <dbReference type="EC" id="3.6.1.9"/>
    </reaction>
</comment>
<keyword evidence="2 4" id="KW-0378">Hydrolase</keyword>
<comment type="catalytic activity">
    <reaction evidence="4">
        <text>a 2'-deoxyribonucleoside 5'-triphosphate + H2O = a 2'-deoxyribonucleoside 5'-phosphate + diphosphate + H(+)</text>
        <dbReference type="Rhea" id="RHEA:44644"/>
        <dbReference type="ChEBI" id="CHEBI:15377"/>
        <dbReference type="ChEBI" id="CHEBI:15378"/>
        <dbReference type="ChEBI" id="CHEBI:33019"/>
        <dbReference type="ChEBI" id="CHEBI:61560"/>
        <dbReference type="ChEBI" id="CHEBI:65317"/>
        <dbReference type="EC" id="3.6.1.9"/>
    </reaction>
</comment>
<protein>
    <recommendedName>
        <fullName evidence="4">Nucleoside triphosphate pyrophosphatase</fullName>
        <ecNumber evidence="4">3.6.1.9</ecNumber>
    </recommendedName>
    <alternativeName>
        <fullName evidence="4">Nucleotide pyrophosphatase</fullName>
        <shortName evidence="4">Nucleotide PPase</shortName>
    </alternativeName>
</protein>
<keyword evidence="6" id="KW-1185">Reference proteome</keyword>
<dbReference type="CDD" id="cd00555">
    <property type="entry name" value="Maf"/>
    <property type="match status" value="1"/>
</dbReference>
<evidence type="ECO:0000256" key="1">
    <source>
        <dbReference type="ARBA" id="ARBA00001968"/>
    </source>
</evidence>
<evidence type="ECO:0000256" key="4">
    <source>
        <dbReference type="HAMAP-Rule" id="MF_00528"/>
    </source>
</evidence>
<evidence type="ECO:0000256" key="2">
    <source>
        <dbReference type="ARBA" id="ARBA00022801"/>
    </source>
</evidence>
<dbReference type="Gene3D" id="3.90.950.10">
    <property type="match status" value="1"/>
</dbReference>
<dbReference type="EC" id="3.6.1.9" evidence="4"/>
<dbReference type="PANTHER" id="PTHR43213:SF5">
    <property type="entry name" value="BIFUNCTIONAL DTTP_UTP PYROPHOSPHATASE_METHYLTRANSFERASE PROTEIN-RELATED"/>
    <property type="match status" value="1"/>
</dbReference>
<comment type="similarity">
    <text evidence="4">Belongs to the Maf family.</text>
</comment>
<comment type="caution">
    <text evidence="4">Lacks conserved residue(s) required for the propagation of feature annotation.</text>
</comment>
<organism evidence="5 6">
    <name type="scientific">Kaistia geumhonensis</name>
    <dbReference type="NCBI Taxonomy" id="410839"/>
    <lineage>
        <taxon>Bacteria</taxon>
        <taxon>Pseudomonadati</taxon>
        <taxon>Pseudomonadota</taxon>
        <taxon>Alphaproteobacteria</taxon>
        <taxon>Hyphomicrobiales</taxon>
        <taxon>Kaistiaceae</taxon>
        <taxon>Kaistia</taxon>
    </lineage>
</organism>
<dbReference type="Proteomes" id="UP001223743">
    <property type="component" value="Unassembled WGS sequence"/>
</dbReference>
<reference evidence="5 6" key="1">
    <citation type="submission" date="2023-07" db="EMBL/GenBank/DDBJ databases">
        <title>Genomic Encyclopedia of Type Strains, Phase IV (KMG-IV): sequencing the most valuable type-strain genomes for metagenomic binning, comparative biology and taxonomic classification.</title>
        <authorList>
            <person name="Goeker M."/>
        </authorList>
    </citation>
    <scope>NUCLEOTIDE SEQUENCE [LARGE SCALE GENOMIC DNA]</scope>
    <source>
        <strain evidence="5 6">B1-1</strain>
    </source>
</reference>
<keyword evidence="4" id="KW-0963">Cytoplasm</keyword>
<sequence>MTALILASTSAARKSLLANAGLVFARLAAPVDERALEAPLIAAGEPSEAIALALARAKAEAVLALRPGAVVIGADQVLDLGGRRLVKPGDRDGARRQIEELQGRTHRLVSAVVVAEGPGSAWQHVSDARLTMRRLSPAAIERYLDEAAEGIFGSVGAYHLEGVGVRLFEAIEGDYFTILGLPLLPLLGWLRSRGLIDQEKNP</sequence>
<dbReference type="InterPro" id="IPR029001">
    <property type="entry name" value="ITPase-like_fam"/>
</dbReference>
<dbReference type="SUPFAM" id="SSF52972">
    <property type="entry name" value="ITPase-like"/>
    <property type="match status" value="1"/>
</dbReference>
<evidence type="ECO:0000313" key="5">
    <source>
        <dbReference type="EMBL" id="MDQ0517022.1"/>
    </source>
</evidence>
<feature type="active site" description="Proton acceptor" evidence="4">
    <location>
        <position position="75"/>
    </location>
</feature>
<name>A0ABU0M7X0_9HYPH</name>
<dbReference type="Pfam" id="PF02545">
    <property type="entry name" value="Maf"/>
    <property type="match status" value="1"/>
</dbReference>
<dbReference type="HAMAP" id="MF_00528">
    <property type="entry name" value="Maf"/>
    <property type="match status" value="1"/>
</dbReference>
<comment type="subcellular location">
    <subcellularLocation>
        <location evidence="4">Cytoplasm</location>
    </subcellularLocation>
</comment>
<keyword evidence="3 4" id="KW-0546">Nucleotide metabolism</keyword>